<dbReference type="InterPro" id="IPR037066">
    <property type="entry name" value="Plug_dom_sf"/>
</dbReference>
<reference evidence="5" key="1">
    <citation type="journal article" date="2019" name="Int. J. Syst. Evol. Microbiol.">
        <title>The Global Catalogue of Microorganisms (GCM) 10K type strain sequencing project: providing services to taxonomists for standard genome sequencing and annotation.</title>
        <authorList>
            <consortium name="The Broad Institute Genomics Platform"/>
            <consortium name="The Broad Institute Genome Sequencing Center for Infectious Disease"/>
            <person name="Wu L."/>
            <person name="Ma J."/>
        </authorList>
    </citation>
    <scope>NUCLEOTIDE SEQUENCE [LARGE SCALE GENOMIC DNA]</scope>
    <source>
        <strain evidence="5">CGMCC 1.12966</strain>
    </source>
</reference>
<dbReference type="InterPro" id="IPR023997">
    <property type="entry name" value="TonB-dep_OMP_SusC/RagA_CS"/>
</dbReference>
<dbReference type="Pfam" id="PF13715">
    <property type="entry name" value="CarbopepD_reg_2"/>
    <property type="match status" value="1"/>
</dbReference>
<dbReference type="EMBL" id="BNAF01000004">
    <property type="protein sequence ID" value="GHE30232.1"/>
    <property type="molecule type" value="Genomic_DNA"/>
</dbReference>
<feature type="domain" description="TonB-dependent receptor plug" evidence="3">
    <location>
        <begin position="109"/>
        <end position="216"/>
    </location>
</feature>
<gene>
    <name evidence="4" type="ORF">GCM10017764_11430</name>
</gene>
<dbReference type="Gene3D" id="2.170.130.10">
    <property type="entry name" value="TonB-dependent receptor, plug domain"/>
    <property type="match status" value="1"/>
</dbReference>
<dbReference type="PANTHER" id="PTHR30069:SF29">
    <property type="entry name" value="HEMOGLOBIN AND HEMOGLOBIN-HAPTOGLOBIN-BINDING PROTEIN 1-RELATED"/>
    <property type="match status" value="1"/>
</dbReference>
<comment type="similarity">
    <text evidence="2">Belongs to the TonB-dependent receptor family.</text>
</comment>
<dbReference type="Gene3D" id="2.60.40.1120">
    <property type="entry name" value="Carboxypeptidase-like, regulatory domain"/>
    <property type="match status" value="1"/>
</dbReference>
<keyword evidence="2" id="KW-0472">Membrane</keyword>
<dbReference type="InterPro" id="IPR023996">
    <property type="entry name" value="TonB-dep_OMP_SusC/RagA"/>
</dbReference>
<keyword evidence="1" id="KW-0732">Signal</keyword>
<evidence type="ECO:0000313" key="4">
    <source>
        <dbReference type="EMBL" id="GHE30232.1"/>
    </source>
</evidence>
<keyword evidence="5" id="KW-1185">Reference proteome</keyword>
<sequence length="1047" mass="115567">MSCYLAVAQTVSVTGKVSSGGVAIQGVTVAVSGTETRAITDAQGTYQINAAPTATLIFSSVGYLRQEIALAGRQATNGALVLHVALEEDDSVIEDVVVTGFGQREKRASVVGSITTINPKELKGPTSNLTTMLAGRVAGMIAFQRSGEPGSDNANFFIRGLGTFGTGKQDPLILIDNVESTPTDMARLQPDDIASFSVLRDANAAAMYGARGANGVVLVTTKLGAEGQTRFEFRSENNISTNTRNFRFADNITYMEMANEAYLTRPVDAASGQGLPYWQSKIDHTKAGDNPLLYPNNNWIDQLIKDYTLNQRNNLNISGGGAKARYYLAGTYNIDNGILKVDGINNFNNNIKLKNYSVRSNVDINFTPSTTGIVRVYAQFDDYTGPIGGFDDNGNRINGGAVTFRRAIWSNPVMFPAVYPSSYLPYMNHPLFGNAINRNGGLFINPYAEMVRGYQEYNTSTIMPQIELRQNLNALLPGLNFTAMTYLKRYAYFEVSRAYRPFYYTGSSSPDGDLMLRVMNDGGLGSIGLVGTEYLDYAESGKEVNSMFYAHGIANYSQAFGKHNVSGTLIGLIQNSLNGNAGSLQLSLPARNIGLSGRFTYNFGDRYIAEFNFGYNGSERFARDRRMGFFPSFGLSYNLSNESFFEPLRDVVTNLKIRATHGYAGNDQIGRSQDRFFYLSEVNMNAPELSFGELSGYRRPTIAVTRYANDGITWERSKQTNLGLDFSLFNALEVNVDVYRQIRSNILTARSYIPSTMGLRANIVANTNKAESKGVDLTVNYNKNFASGWYLQGRGTMTYALSKRLIVDEPAYAEPWRYTVGSSAAQEFGYIAERLFVDDQETLNSPVQFGTPGLDYLGGDIKYRDLNGDGQITDLDRVALGYPTTPEMIYGFGGTVGGKGVDFSFYFQGSARSSFFINSENISPFYLNGGSQNGLLQAVADSYWSEDNRDLYAFWPRLSEGVVANNNQRSTWWMRDGAFLRLKTVELGYTFKQSLMDRIRAKNLRIYANGMNLFAISRFKMWDVEMGGNGIGYPIQAAYNIGIQLGF</sequence>
<name>A0ABQ3HSD4_9SPHI</name>
<keyword evidence="2" id="KW-0998">Cell outer membrane</keyword>
<keyword evidence="2" id="KW-0812">Transmembrane</keyword>
<dbReference type="InterPro" id="IPR012910">
    <property type="entry name" value="Plug_dom"/>
</dbReference>
<keyword evidence="2" id="KW-1134">Transmembrane beta strand</keyword>
<evidence type="ECO:0000259" key="3">
    <source>
        <dbReference type="Pfam" id="PF07715"/>
    </source>
</evidence>
<evidence type="ECO:0000313" key="5">
    <source>
        <dbReference type="Proteomes" id="UP000620550"/>
    </source>
</evidence>
<dbReference type="NCBIfam" id="TIGR04057">
    <property type="entry name" value="SusC_RagA_signa"/>
    <property type="match status" value="1"/>
</dbReference>
<dbReference type="InterPro" id="IPR008969">
    <property type="entry name" value="CarboxyPept-like_regulatory"/>
</dbReference>
<dbReference type="SUPFAM" id="SSF49464">
    <property type="entry name" value="Carboxypeptidase regulatory domain-like"/>
    <property type="match status" value="1"/>
</dbReference>
<organism evidence="4 5">
    <name type="scientific">Sphingobacterium griseoflavum</name>
    <dbReference type="NCBI Taxonomy" id="1474952"/>
    <lineage>
        <taxon>Bacteria</taxon>
        <taxon>Pseudomonadati</taxon>
        <taxon>Bacteroidota</taxon>
        <taxon>Sphingobacteriia</taxon>
        <taxon>Sphingobacteriales</taxon>
        <taxon>Sphingobacteriaceae</taxon>
        <taxon>Sphingobacterium</taxon>
    </lineage>
</organism>
<dbReference type="PROSITE" id="PS52016">
    <property type="entry name" value="TONB_DEPENDENT_REC_3"/>
    <property type="match status" value="1"/>
</dbReference>
<dbReference type="Proteomes" id="UP000620550">
    <property type="component" value="Unassembled WGS sequence"/>
</dbReference>
<dbReference type="PANTHER" id="PTHR30069">
    <property type="entry name" value="TONB-DEPENDENT OUTER MEMBRANE RECEPTOR"/>
    <property type="match status" value="1"/>
</dbReference>
<evidence type="ECO:0000256" key="1">
    <source>
        <dbReference type="ARBA" id="ARBA00022729"/>
    </source>
</evidence>
<protein>
    <submittedName>
        <fullName evidence="4">SusC/RagA family TonB-linked outer membrane protein</fullName>
    </submittedName>
</protein>
<evidence type="ECO:0000256" key="2">
    <source>
        <dbReference type="PROSITE-ProRule" id="PRU01360"/>
    </source>
</evidence>
<dbReference type="InterPro" id="IPR039426">
    <property type="entry name" value="TonB-dep_rcpt-like"/>
</dbReference>
<dbReference type="SUPFAM" id="SSF56935">
    <property type="entry name" value="Porins"/>
    <property type="match status" value="1"/>
</dbReference>
<proteinExistence type="inferred from homology"/>
<comment type="subcellular location">
    <subcellularLocation>
        <location evidence="2">Cell outer membrane</location>
        <topology evidence="2">Multi-pass membrane protein</topology>
    </subcellularLocation>
</comment>
<comment type="caution">
    <text evidence="4">The sequence shown here is derived from an EMBL/GenBank/DDBJ whole genome shotgun (WGS) entry which is preliminary data.</text>
</comment>
<keyword evidence="2" id="KW-0813">Transport</keyword>
<dbReference type="Pfam" id="PF07715">
    <property type="entry name" value="Plug"/>
    <property type="match status" value="1"/>
</dbReference>
<accession>A0ABQ3HSD4</accession>
<dbReference type="NCBIfam" id="TIGR04056">
    <property type="entry name" value="OMP_RagA_SusC"/>
    <property type="match status" value="1"/>
</dbReference>